<dbReference type="EMBL" id="JBHFFA010000008">
    <property type="protein sequence ID" value="KAL2607685.1"/>
    <property type="molecule type" value="Genomic_DNA"/>
</dbReference>
<dbReference type="AlphaFoldDB" id="A0ABD1XFF4"/>
<accession>A0ABD1XFF4</accession>
<dbReference type="SUPFAM" id="SSF51197">
    <property type="entry name" value="Clavaminate synthase-like"/>
    <property type="match status" value="1"/>
</dbReference>
<name>A0ABD1XFF4_9MARC</name>
<dbReference type="Gene3D" id="2.60.120.330">
    <property type="entry name" value="B-lactam Antibiotic, Isopenicillin N Synthase, Chain"/>
    <property type="match status" value="1"/>
</dbReference>
<dbReference type="GO" id="GO:0016491">
    <property type="term" value="F:oxidoreductase activity"/>
    <property type="evidence" value="ECO:0007669"/>
    <property type="project" value="UniProtKB-KW"/>
</dbReference>
<dbReference type="InterPro" id="IPR027443">
    <property type="entry name" value="IPNS-like_sf"/>
</dbReference>
<proteinExistence type="inferred from homology"/>
<sequence length="331" mass="36728">MACDNSRKLPLIDLSGLEGPERGRIGKQILEACETWGFFQCINHGVDKSTQNAVREACLEFFKLSLEEKRKWTTSLATFEGYSNPKHKENTGKLAKTQEGVQFLFNLRDPNPVVNEDHERLYPSNPPTYKPAVRAYFKESIALEKKLLAVLSEALGLEADALMKGLEGGAGEAKFAFRSSLYIPESRTEDELAGIGLPPHTDTPSMLTLLFSDDVPGLEIEKDNEWVKVDHVPDSYIVNVGDPLEVLTNGRLKSVEHRAYAHTTKERFSCIVITIAQEEAKLGPLPQLIDAARPALYETRTMAEFMARLTTVGYGGKSTINFAKRTAVPVA</sequence>
<comment type="similarity">
    <text evidence="1 4">Belongs to the iron/ascorbate-dependent oxidoreductase family.</text>
</comment>
<dbReference type="PANTHER" id="PTHR47991">
    <property type="entry name" value="OXOGLUTARATE/IRON-DEPENDENT DIOXYGENASE"/>
    <property type="match status" value="1"/>
</dbReference>
<evidence type="ECO:0000313" key="7">
    <source>
        <dbReference type="Proteomes" id="UP001605036"/>
    </source>
</evidence>
<comment type="caution">
    <text evidence="6">The sequence shown here is derived from an EMBL/GenBank/DDBJ whole genome shotgun (WGS) entry which is preliminary data.</text>
</comment>
<evidence type="ECO:0000256" key="2">
    <source>
        <dbReference type="ARBA" id="ARBA00022723"/>
    </source>
</evidence>
<dbReference type="PRINTS" id="PR00682">
    <property type="entry name" value="IPNSYNTHASE"/>
</dbReference>
<evidence type="ECO:0000259" key="5">
    <source>
        <dbReference type="PROSITE" id="PS51471"/>
    </source>
</evidence>
<keyword evidence="7" id="KW-1185">Reference proteome</keyword>
<dbReference type="InterPro" id="IPR044861">
    <property type="entry name" value="IPNS-like_FE2OG_OXY"/>
</dbReference>
<reference evidence="6 7" key="1">
    <citation type="submission" date="2024-09" db="EMBL/GenBank/DDBJ databases">
        <title>Chromosome-scale assembly of Riccia fluitans.</title>
        <authorList>
            <person name="Paukszto L."/>
            <person name="Sawicki J."/>
            <person name="Karawczyk K."/>
            <person name="Piernik-Szablinska J."/>
            <person name="Szczecinska M."/>
            <person name="Mazdziarz M."/>
        </authorList>
    </citation>
    <scope>NUCLEOTIDE SEQUENCE [LARGE SCALE GENOMIC DNA]</scope>
    <source>
        <strain evidence="6">Rf_01</strain>
        <tissue evidence="6">Aerial parts of the thallus</tissue>
    </source>
</reference>
<evidence type="ECO:0000256" key="1">
    <source>
        <dbReference type="ARBA" id="ARBA00008056"/>
    </source>
</evidence>
<keyword evidence="3 4" id="KW-0408">Iron</keyword>
<evidence type="ECO:0000256" key="4">
    <source>
        <dbReference type="RuleBase" id="RU003682"/>
    </source>
</evidence>
<dbReference type="InterPro" id="IPR026992">
    <property type="entry name" value="DIOX_N"/>
</dbReference>
<protein>
    <recommendedName>
        <fullName evidence="5">Fe2OG dioxygenase domain-containing protein</fullName>
    </recommendedName>
</protein>
<dbReference type="InterPro" id="IPR050295">
    <property type="entry name" value="Plant_2OG-oxidoreductases"/>
</dbReference>
<keyword evidence="4" id="KW-0560">Oxidoreductase</keyword>
<feature type="domain" description="Fe2OG dioxygenase" evidence="5">
    <location>
        <begin position="172"/>
        <end position="279"/>
    </location>
</feature>
<keyword evidence="2 4" id="KW-0479">Metal-binding</keyword>
<dbReference type="Proteomes" id="UP001605036">
    <property type="component" value="Unassembled WGS sequence"/>
</dbReference>
<evidence type="ECO:0000313" key="6">
    <source>
        <dbReference type="EMBL" id="KAL2607685.1"/>
    </source>
</evidence>
<dbReference type="InterPro" id="IPR005123">
    <property type="entry name" value="Oxoglu/Fe-dep_dioxygenase_dom"/>
</dbReference>
<dbReference type="GO" id="GO:0046872">
    <property type="term" value="F:metal ion binding"/>
    <property type="evidence" value="ECO:0007669"/>
    <property type="project" value="UniProtKB-KW"/>
</dbReference>
<gene>
    <name evidence="6" type="ORF">R1flu_026258</name>
</gene>
<organism evidence="6 7">
    <name type="scientific">Riccia fluitans</name>
    <dbReference type="NCBI Taxonomy" id="41844"/>
    <lineage>
        <taxon>Eukaryota</taxon>
        <taxon>Viridiplantae</taxon>
        <taxon>Streptophyta</taxon>
        <taxon>Embryophyta</taxon>
        <taxon>Marchantiophyta</taxon>
        <taxon>Marchantiopsida</taxon>
        <taxon>Marchantiidae</taxon>
        <taxon>Marchantiales</taxon>
        <taxon>Ricciaceae</taxon>
        <taxon>Riccia</taxon>
    </lineage>
</organism>
<dbReference type="Pfam" id="PF14226">
    <property type="entry name" value="DIOX_N"/>
    <property type="match status" value="1"/>
</dbReference>
<evidence type="ECO:0000256" key="3">
    <source>
        <dbReference type="ARBA" id="ARBA00023004"/>
    </source>
</evidence>
<dbReference type="Pfam" id="PF03171">
    <property type="entry name" value="2OG-FeII_Oxy"/>
    <property type="match status" value="1"/>
</dbReference>
<dbReference type="PROSITE" id="PS51471">
    <property type="entry name" value="FE2OG_OXY"/>
    <property type="match status" value="1"/>
</dbReference>